<sequence>MDSLRKKVGNFIAGNDTSQAQQTQKQQDKGKHTPLPVDQYFSGTRFTFHFVTVDVTTVGQTSFGLVTGKTTVSSDVTSKYNKLGEPYQQGFILETFKAVPGIGKIGWNASETPYQGVFSRPLGMCSSVPLLATIGGEVKYSNCGKIAQYCKQGGRLVCVELSGQKDKSLGVLASIGGKTEVFGCDVFFNMPLHKNPTLYTYQLINVPVQVMYLGPGKLVKVTCDWMTHFTQPLHQGWKLVDIFWDQGKKSHGDFSLSGDHNSVWFFEKEFKKMKDPFPTYQGQRGLDTNDNRNGGQRLELACMLETPEVTKIGLGNMTFKVLFFFQRRVMQGQGMPGHYGPPPAPYAPPPGAQYPMAGQAAGYYPPQGQAAAPPPGGYPNYAPPPYSAGPEPSAPPLPGKQ</sequence>
<dbReference type="OrthoDB" id="5970923at2759"/>
<organism evidence="2 3">
    <name type="scientific">Desmophyllum pertusum</name>
    <dbReference type="NCBI Taxonomy" id="174260"/>
    <lineage>
        <taxon>Eukaryota</taxon>
        <taxon>Metazoa</taxon>
        <taxon>Cnidaria</taxon>
        <taxon>Anthozoa</taxon>
        <taxon>Hexacorallia</taxon>
        <taxon>Scleractinia</taxon>
        <taxon>Caryophylliina</taxon>
        <taxon>Caryophylliidae</taxon>
        <taxon>Desmophyllum</taxon>
    </lineage>
</organism>
<protein>
    <submittedName>
        <fullName evidence="2">Uncharacterized protein</fullName>
    </submittedName>
</protein>
<comment type="caution">
    <text evidence="2">The sequence shown here is derived from an EMBL/GenBank/DDBJ whole genome shotgun (WGS) entry which is preliminary data.</text>
</comment>
<feature type="compositionally biased region" description="Pro residues" evidence="1">
    <location>
        <begin position="372"/>
        <end position="401"/>
    </location>
</feature>
<name>A0A9W9Z6I0_9CNID</name>
<evidence type="ECO:0000313" key="3">
    <source>
        <dbReference type="Proteomes" id="UP001163046"/>
    </source>
</evidence>
<accession>A0A9W9Z6I0</accession>
<feature type="compositionally biased region" description="Pro residues" evidence="1">
    <location>
        <begin position="339"/>
        <end position="352"/>
    </location>
</feature>
<evidence type="ECO:0000313" key="2">
    <source>
        <dbReference type="EMBL" id="KAJ7374693.1"/>
    </source>
</evidence>
<feature type="region of interest" description="Disordered" evidence="1">
    <location>
        <begin position="335"/>
        <end position="401"/>
    </location>
</feature>
<gene>
    <name evidence="2" type="ORF">OS493_005035</name>
</gene>
<evidence type="ECO:0000256" key="1">
    <source>
        <dbReference type="SAM" id="MobiDB-lite"/>
    </source>
</evidence>
<dbReference type="EMBL" id="MU826827">
    <property type="protein sequence ID" value="KAJ7374693.1"/>
    <property type="molecule type" value="Genomic_DNA"/>
</dbReference>
<reference evidence="2" key="1">
    <citation type="submission" date="2023-01" db="EMBL/GenBank/DDBJ databases">
        <title>Genome assembly of the deep-sea coral Lophelia pertusa.</title>
        <authorList>
            <person name="Herrera S."/>
            <person name="Cordes E."/>
        </authorList>
    </citation>
    <scope>NUCLEOTIDE SEQUENCE</scope>
    <source>
        <strain evidence="2">USNM1676648</strain>
        <tissue evidence="2">Polyp</tissue>
    </source>
</reference>
<keyword evidence="3" id="KW-1185">Reference proteome</keyword>
<proteinExistence type="predicted"/>
<feature type="compositionally biased region" description="Low complexity" evidence="1">
    <location>
        <begin position="353"/>
        <end position="371"/>
    </location>
</feature>
<feature type="region of interest" description="Disordered" evidence="1">
    <location>
        <begin position="10"/>
        <end position="33"/>
    </location>
</feature>
<dbReference type="Proteomes" id="UP001163046">
    <property type="component" value="Unassembled WGS sequence"/>
</dbReference>
<dbReference type="AlphaFoldDB" id="A0A9W9Z6I0"/>